<evidence type="ECO:0000256" key="4">
    <source>
        <dbReference type="ARBA" id="ARBA00023163"/>
    </source>
</evidence>
<evidence type="ECO:0000256" key="1">
    <source>
        <dbReference type="ARBA" id="ARBA00008675"/>
    </source>
</evidence>
<dbReference type="Proteomes" id="UP001229421">
    <property type="component" value="Unassembled WGS sequence"/>
</dbReference>
<keyword evidence="2 5" id="KW-0677">Repeat</keyword>
<dbReference type="GO" id="GO:0016887">
    <property type="term" value="F:ATP hydrolysis activity"/>
    <property type="evidence" value="ECO:0007669"/>
    <property type="project" value="InterPro"/>
</dbReference>
<comment type="similarity">
    <text evidence="1">Belongs to the ClpA/ClpB family.</text>
</comment>
<dbReference type="InterPro" id="IPR058680">
    <property type="entry name" value="NBD_SMAX1-like"/>
</dbReference>
<dbReference type="InterPro" id="IPR027417">
    <property type="entry name" value="P-loop_NTPase"/>
</dbReference>
<evidence type="ECO:0000313" key="8">
    <source>
        <dbReference type="Proteomes" id="UP001229421"/>
    </source>
</evidence>
<comment type="caution">
    <text evidence="7">The sequence shown here is derived from an EMBL/GenBank/DDBJ whole genome shotgun (WGS) entry which is preliminary data.</text>
</comment>
<evidence type="ECO:0000256" key="2">
    <source>
        <dbReference type="ARBA" id="ARBA00022737"/>
    </source>
</evidence>
<keyword evidence="8" id="KW-1185">Reference proteome</keyword>
<keyword evidence="4" id="KW-0804">Transcription</keyword>
<dbReference type="InterPro" id="IPR051650">
    <property type="entry name" value="SL_signaling_regulator"/>
</dbReference>
<accession>A0AAD8JXG8</accession>
<gene>
    <name evidence="7" type="ORF">QVD17_35886</name>
</gene>
<dbReference type="EMBL" id="JAUHHV010000010">
    <property type="protein sequence ID" value="KAK1409360.1"/>
    <property type="molecule type" value="Genomic_DNA"/>
</dbReference>
<dbReference type="PANTHER" id="PTHR43572:SF38">
    <property type="entry name" value="PROTEIN SMAX1-LIKE 6"/>
    <property type="match status" value="1"/>
</dbReference>
<dbReference type="Gene3D" id="1.10.1780.10">
    <property type="entry name" value="Clp, N-terminal domain"/>
    <property type="match status" value="1"/>
</dbReference>
<evidence type="ECO:0000259" key="6">
    <source>
        <dbReference type="PROSITE" id="PS51903"/>
    </source>
</evidence>
<dbReference type="PROSITE" id="PS51903">
    <property type="entry name" value="CLP_R"/>
    <property type="match status" value="1"/>
</dbReference>
<dbReference type="InterPro" id="IPR003959">
    <property type="entry name" value="ATPase_AAA_core"/>
</dbReference>
<dbReference type="Gene3D" id="3.40.50.300">
    <property type="entry name" value="P-loop containing nucleotide triphosphate hydrolases"/>
    <property type="match status" value="1"/>
</dbReference>
<protein>
    <recommendedName>
        <fullName evidence="6">Clp R domain-containing protein</fullName>
    </recommendedName>
</protein>
<organism evidence="7 8">
    <name type="scientific">Tagetes erecta</name>
    <name type="common">African marigold</name>
    <dbReference type="NCBI Taxonomy" id="13708"/>
    <lineage>
        <taxon>Eukaryota</taxon>
        <taxon>Viridiplantae</taxon>
        <taxon>Streptophyta</taxon>
        <taxon>Embryophyta</taxon>
        <taxon>Tracheophyta</taxon>
        <taxon>Spermatophyta</taxon>
        <taxon>Magnoliopsida</taxon>
        <taxon>eudicotyledons</taxon>
        <taxon>Gunneridae</taxon>
        <taxon>Pentapetalae</taxon>
        <taxon>asterids</taxon>
        <taxon>campanulids</taxon>
        <taxon>Asterales</taxon>
        <taxon>Asteraceae</taxon>
        <taxon>Asteroideae</taxon>
        <taxon>Heliantheae alliance</taxon>
        <taxon>Tageteae</taxon>
        <taxon>Tagetes</taxon>
    </lineage>
</organism>
<dbReference type="InterPro" id="IPR058954">
    <property type="entry name" value="AAA_lid_SMAX1"/>
</dbReference>
<reference evidence="7" key="1">
    <citation type="journal article" date="2023" name="bioRxiv">
        <title>Improved chromosome-level genome assembly for marigold (Tagetes erecta).</title>
        <authorList>
            <person name="Jiang F."/>
            <person name="Yuan L."/>
            <person name="Wang S."/>
            <person name="Wang H."/>
            <person name="Xu D."/>
            <person name="Wang A."/>
            <person name="Fan W."/>
        </authorList>
    </citation>
    <scope>NUCLEOTIDE SEQUENCE</scope>
    <source>
        <strain evidence="7">WSJ</strain>
        <tissue evidence="7">Leaf</tissue>
    </source>
</reference>
<proteinExistence type="inferred from homology"/>
<sequence>MPTPVNIARQCLSPEAVQALDEAVTVAHRRCHAQTSSLHAVSALLSLPSSPLREACVRARNSAYASRIQFKALELCLGVALDRLSSTTQRVEEPPVSNSLMAAIKRSQANQRRQPENFHLYQQTTSCSPSSSASVSMVKVELQNLILSILDDPVVSRVFGESGFRSSDIKLSILRPVHRHLLRCKGQQPIFLCNLTNDNISFPFLGFLENNEVHKRINEVLVRKHGKSRSNPLLVGASAIDTVRVFLETLQKTRIGAFSFPIPELTSVISIKRDIVSFVSGNSDVKLLELKLEEVVNVLKQSIGYGVMVDYGDLKCLACDSSSDAAVGVVVKKLGELVALHGARVWLIGSAENTETCVQFFNKFPSVEEEWDLHVLHINSIRPAMAETFPKSSLMESFVPFGGFFSLPSDIRSPLSFSNHFGSLCHLCDEKFKLEVNDISEGGFASSVSDYHRSTLPSWLHTSRICANSEMDMVQAQDDPVAVSAKIIGLQKKWLNICQRLHQGEPYMQILPKATYTIGPQVPSVVGFQVTESRNQIAGSSIESACDTISKSNSRTSKDPRMVCSLSGSTASGNSVTTDLGLGQFDQKDSKLVYNLLLKRVGRQEEVLGLVSQTIARCRAGPGPKRAGIWFGFVGPDRGAKNRTAVALAEVLFGGRENMICVDLSCQDFSNSCDLRGKNVVDFIADELIKKPLSVVFLENVDMADMLTQQHLSQAASTGRFSDSHGREVSISNAILVLTSKLFGVHDFEGVEPDVDYTEENVLKAKCGPIRMSSGFDLDDMNPGPKTVRVTRHQQTGSPVCKNKRKHCLDLNLPADESESAWLEDVFRHLDEKIEFKPFDFDSLAEKILNRIDDCFKNNVGSDCSLDIDYKVMEQFLKASWFLETVKTEDWINQVLGEAFTEAQRKYGLDCHSVLKLTTAELAEEQFSGVLLPERIIMS</sequence>
<feature type="domain" description="Clp R" evidence="6">
    <location>
        <begin position="8"/>
        <end position="180"/>
    </location>
</feature>
<dbReference type="PANTHER" id="PTHR43572">
    <property type="entry name" value="CHAPERONE PROTEIN CLPD, CHLOROPLASTIC"/>
    <property type="match status" value="1"/>
</dbReference>
<keyword evidence="3" id="KW-0805">Transcription regulation</keyword>
<dbReference type="Pfam" id="PF07724">
    <property type="entry name" value="AAA_2"/>
    <property type="match status" value="1"/>
</dbReference>
<evidence type="ECO:0000256" key="5">
    <source>
        <dbReference type="PROSITE-ProRule" id="PRU01251"/>
    </source>
</evidence>
<dbReference type="GO" id="GO:0005524">
    <property type="term" value="F:ATP binding"/>
    <property type="evidence" value="ECO:0007669"/>
    <property type="project" value="InterPro"/>
</dbReference>
<name>A0AAD8JXG8_TARER</name>
<dbReference type="InterPro" id="IPR036628">
    <property type="entry name" value="Clp_N_dom_sf"/>
</dbReference>
<dbReference type="AlphaFoldDB" id="A0AAD8JXG8"/>
<dbReference type="SUPFAM" id="SSF52540">
    <property type="entry name" value="P-loop containing nucleoside triphosphate hydrolases"/>
    <property type="match status" value="1"/>
</dbReference>
<dbReference type="InterPro" id="IPR004176">
    <property type="entry name" value="Clp_R_N"/>
</dbReference>
<dbReference type="Pfam" id="PF23569">
    <property type="entry name" value="NBD_SMAX1"/>
    <property type="match status" value="1"/>
</dbReference>
<dbReference type="Pfam" id="PF26587">
    <property type="entry name" value="AAA_lid_SMAX1"/>
    <property type="match status" value="1"/>
</dbReference>
<evidence type="ECO:0000313" key="7">
    <source>
        <dbReference type="EMBL" id="KAK1409360.1"/>
    </source>
</evidence>
<evidence type="ECO:0000256" key="3">
    <source>
        <dbReference type="ARBA" id="ARBA00023015"/>
    </source>
</evidence>